<keyword evidence="5" id="KW-0119">Carbohydrate metabolism</keyword>
<sequence>MNKQQAIIYTIQSQGLMPLFFNADETVSIAVLKALYAAGVRIVEYTNRGATALQNFKALKHVVQHEMPDLYLGIGTIKDAAAATAFIEAGADFLISPALIDEVHEIAVQHAVLWLPGCMTVTEIVKAEKMGVSLVKLFPGNVLGPGFVSAIKAVFPTMLFMPTGGVDTTAANIQAWFNAGVCAVGMGSNLITASILAEQQYQQLQNEASKVLQIIQQIKLKD</sequence>
<reference evidence="7" key="1">
    <citation type="journal article" date="2019" name="Int. J. Syst. Evol. Microbiol.">
        <title>The Global Catalogue of Microorganisms (GCM) 10K type strain sequencing project: providing services to taxonomists for standard genome sequencing and annotation.</title>
        <authorList>
            <consortium name="The Broad Institute Genomics Platform"/>
            <consortium name="The Broad Institute Genome Sequencing Center for Infectious Disease"/>
            <person name="Wu L."/>
            <person name="Ma J."/>
        </authorList>
    </citation>
    <scope>NUCLEOTIDE SEQUENCE [LARGE SCALE GENOMIC DNA]</scope>
    <source>
        <strain evidence="7">CECT 8289</strain>
    </source>
</reference>
<accession>A0ABV8QNT8</accession>
<evidence type="ECO:0000256" key="2">
    <source>
        <dbReference type="ARBA" id="ARBA00006906"/>
    </source>
</evidence>
<evidence type="ECO:0000256" key="1">
    <source>
        <dbReference type="ARBA" id="ARBA00004761"/>
    </source>
</evidence>
<protein>
    <submittedName>
        <fullName evidence="6">Bifunctional 4-hydroxy-2-oxoglutarate aldolase/2-dehydro-3-deoxy-phosphogluconate aldolase</fullName>
    </submittedName>
</protein>
<dbReference type="PANTHER" id="PTHR30246">
    <property type="entry name" value="2-KETO-3-DEOXY-6-PHOSPHOGLUCONATE ALDOLASE"/>
    <property type="match status" value="1"/>
</dbReference>
<comment type="pathway">
    <text evidence="1">Carbohydrate acid metabolism.</text>
</comment>
<dbReference type="InterPro" id="IPR000887">
    <property type="entry name" value="Aldlse_KDPG_KHG"/>
</dbReference>
<dbReference type="EMBL" id="JBHSCZ010000001">
    <property type="protein sequence ID" value="MFC4261468.1"/>
    <property type="molecule type" value="Genomic_DNA"/>
</dbReference>
<dbReference type="Pfam" id="PF01081">
    <property type="entry name" value="Aldolase"/>
    <property type="match status" value="1"/>
</dbReference>
<comment type="caution">
    <text evidence="6">The sequence shown here is derived from an EMBL/GenBank/DDBJ whole genome shotgun (WGS) entry which is preliminary data.</text>
</comment>
<evidence type="ECO:0000313" key="6">
    <source>
        <dbReference type="EMBL" id="MFC4261468.1"/>
    </source>
</evidence>
<organism evidence="6 7">
    <name type="scientific">Ferruginibacter yonginensis</name>
    <dbReference type="NCBI Taxonomy" id="1310416"/>
    <lineage>
        <taxon>Bacteria</taxon>
        <taxon>Pseudomonadati</taxon>
        <taxon>Bacteroidota</taxon>
        <taxon>Chitinophagia</taxon>
        <taxon>Chitinophagales</taxon>
        <taxon>Chitinophagaceae</taxon>
        <taxon>Ferruginibacter</taxon>
    </lineage>
</organism>
<dbReference type="PANTHER" id="PTHR30246:SF1">
    <property type="entry name" value="2-DEHYDRO-3-DEOXY-6-PHOSPHOGALACTONATE ALDOLASE-RELATED"/>
    <property type="match status" value="1"/>
</dbReference>
<gene>
    <name evidence="6" type="ORF">ACFOWM_01140</name>
</gene>
<evidence type="ECO:0000256" key="3">
    <source>
        <dbReference type="ARBA" id="ARBA00011233"/>
    </source>
</evidence>
<dbReference type="RefSeq" id="WP_379705866.1">
    <property type="nucleotide sequence ID" value="NZ_JBHSCZ010000001.1"/>
</dbReference>
<dbReference type="Gene3D" id="3.20.20.70">
    <property type="entry name" value="Aldolase class I"/>
    <property type="match status" value="1"/>
</dbReference>
<dbReference type="Proteomes" id="UP001595907">
    <property type="component" value="Unassembled WGS sequence"/>
</dbReference>
<proteinExistence type="inferred from homology"/>
<comment type="subunit">
    <text evidence="3">Homotrimer.</text>
</comment>
<comment type="similarity">
    <text evidence="2">Belongs to the KHG/KDPG aldolase family.</text>
</comment>
<keyword evidence="7" id="KW-1185">Reference proteome</keyword>
<name>A0ABV8QNT8_9BACT</name>
<keyword evidence="4" id="KW-0456">Lyase</keyword>
<evidence type="ECO:0000256" key="4">
    <source>
        <dbReference type="ARBA" id="ARBA00023239"/>
    </source>
</evidence>
<dbReference type="CDD" id="cd00452">
    <property type="entry name" value="KDPG_aldolase"/>
    <property type="match status" value="1"/>
</dbReference>
<evidence type="ECO:0000313" key="7">
    <source>
        <dbReference type="Proteomes" id="UP001595907"/>
    </source>
</evidence>
<dbReference type="InterPro" id="IPR013785">
    <property type="entry name" value="Aldolase_TIM"/>
</dbReference>
<dbReference type="SUPFAM" id="SSF51569">
    <property type="entry name" value="Aldolase"/>
    <property type="match status" value="1"/>
</dbReference>
<evidence type="ECO:0000256" key="5">
    <source>
        <dbReference type="ARBA" id="ARBA00023277"/>
    </source>
</evidence>